<dbReference type="RefSeq" id="WP_244726551.1">
    <property type="nucleotide sequence ID" value="NZ_CP095045.1"/>
</dbReference>
<proteinExistence type="predicted"/>
<accession>A0ABY4FKJ8</accession>
<organism evidence="1 2">
    <name type="scientific">Leucobacter allii</name>
    <dbReference type="NCBI Taxonomy" id="2932247"/>
    <lineage>
        <taxon>Bacteria</taxon>
        <taxon>Bacillati</taxon>
        <taxon>Actinomycetota</taxon>
        <taxon>Actinomycetes</taxon>
        <taxon>Micrococcales</taxon>
        <taxon>Microbacteriaceae</taxon>
        <taxon>Leucobacter</taxon>
    </lineage>
</organism>
<evidence type="ECO:0000313" key="2">
    <source>
        <dbReference type="Proteomes" id="UP000831786"/>
    </source>
</evidence>
<dbReference type="Proteomes" id="UP000831786">
    <property type="component" value="Chromosome"/>
</dbReference>
<dbReference type="EMBL" id="CP095045">
    <property type="protein sequence ID" value="UOQ56306.1"/>
    <property type="molecule type" value="Genomic_DNA"/>
</dbReference>
<gene>
    <name evidence="1" type="ORF">MUN78_11490</name>
</gene>
<evidence type="ECO:0000313" key="1">
    <source>
        <dbReference type="EMBL" id="UOQ56306.1"/>
    </source>
</evidence>
<reference evidence="1 2" key="1">
    <citation type="submission" date="2022-04" db="EMBL/GenBank/DDBJ databases">
        <title>Leucobacter sp. isolated from rhizosphere of garlic.</title>
        <authorList>
            <person name="Won M."/>
            <person name="Lee C.-M."/>
            <person name="Woen H.-Y."/>
            <person name="Kwon S.-W."/>
        </authorList>
    </citation>
    <scope>NUCLEOTIDE SEQUENCE [LARGE SCALE GENOMIC DNA]</scope>
    <source>
        <strain evidence="1 2">H21R-40</strain>
    </source>
</reference>
<sequence length="283" mass="32710">MTLIIDLGYWKEDPRLPPSAPRTQIVRCDVDPDDSIHTILWDLSREMDILGFQEHESAVRTDISVLRRDLDADSYELADRDAVQHIFFAYGPYGELEMLPLPQTIPTKITINQLRRVVDDHFPNFDSSTIIIRYRGGFGGAGTSLMEELTGWLLSESASFVFSALVGWLLANLRKLAGTRRNITRTQRYAQFSRDLISRHITSALTLRNWLDTKPIWRLSDVMEALVLPRRLAKHLLKDAGYMPSRNGKEWSIGQDKKARERRELWLARERQGYGWSPLKETR</sequence>
<protein>
    <submittedName>
        <fullName evidence="1">Uncharacterized protein</fullName>
    </submittedName>
</protein>
<name>A0ABY4FKJ8_9MICO</name>
<keyword evidence="2" id="KW-1185">Reference proteome</keyword>